<evidence type="ECO:0000313" key="2">
    <source>
        <dbReference type="EMBL" id="KAL3395290.1"/>
    </source>
</evidence>
<feature type="compositionally biased region" description="Low complexity" evidence="1">
    <location>
        <begin position="167"/>
        <end position="176"/>
    </location>
</feature>
<proteinExistence type="predicted"/>
<sequence>MAPLPASRVTPGRPFATTGLDYAGPLPVLFSKGRGAKSTKGYVAIFVCMVVRAVYVEIVSDLTTEAFLAAYARFCARRGRPHTLCSDNGTTFKGASAELNNLFAEASAFSNEIGRRLTMEGTRGSWLMIQPGELASGDVADYREISLSTSHRKRPGASTGRSHSWHAGASQAAATAPGRDSGESSRIQTIE</sequence>
<protein>
    <recommendedName>
        <fullName evidence="4">Integrase catalytic domain-containing protein</fullName>
    </recommendedName>
</protein>
<name>A0ABD2WQP3_9HYME</name>
<dbReference type="InterPro" id="IPR036397">
    <property type="entry name" value="RNaseH_sf"/>
</dbReference>
<reference evidence="2 3" key="1">
    <citation type="journal article" date="2024" name="bioRxiv">
        <title>A reference genome for Trichogramma kaykai: A tiny desert-dwelling parasitoid wasp with competing sex-ratio distorters.</title>
        <authorList>
            <person name="Culotta J."/>
            <person name="Lindsey A.R."/>
        </authorList>
    </citation>
    <scope>NUCLEOTIDE SEQUENCE [LARGE SCALE GENOMIC DNA]</scope>
    <source>
        <strain evidence="2 3">KSX58</strain>
    </source>
</reference>
<dbReference type="InterPro" id="IPR012337">
    <property type="entry name" value="RNaseH-like_sf"/>
</dbReference>
<dbReference type="AlphaFoldDB" id="A0ABD2WQP3"/>
<keyword evidence="3" id="KW-1185">Reference proteome</keyword>
<dbReference type="Proteomes" id="UP001627154">
    <property type="component" value="Unassembled WGS sequence"/>
</dbReference>
<dbReference type="Gene3D" id="3.30.420.10">
    <property type="entry name" value="Ribonuclease H-like superfamily/Ribonuclease H"/>
    <property type="match status" value="1"/>
</dbReference>
<gene>
    <name evidence="2" type="ORF">TKK_010560</name>
</gene>
<dbReference type="EMBL" id="JBJJXI010000083">
    <property type="protein sequence ID" value="KAL3395290.1"/>
    <property type="molecule type" value="Genomic_DNA"/>
</dbReference>
<comment type="caution">
    <text evidence="2">The sequence shown here is derived from an EMBL/GenBank/DDBJ whole genome shotgun (WGS) entry which is preliminary data.</text>
</comment>
<evidence type="ECO:0008006" key="4">
    <source>
        <dbReference type="Google" id="ProtNLM"/>
    </source>
</evidence>
<accession>A0ABD2WQP3</accession>
<evidence type="ECO:0000256" key="1">
    <source>
        <dbReference type="SAM" id="MobiDB-lite"/>
    </source>
</evidence>
<dbReference type="PANTHER" id="PTHR47331">
    <property type="entry name" value="PHD-TYPE DOMAIN-CONTAINING PROTEIN"/>
    <property type="match status" value="1"/>
</dbReference>
<evidence type="ECO:0000313" key="3">
    <source>
        <dbReference type="Proteomes" id="UP001627154"/>
    </source>
</evidence>
<dbReference type="PANTHER" id="PTHR47331:SF1">
    <property type="entry name" value="GAG-LIKE PROTEIN"/>
    <property type="match status" value="1"/>
</dbReference>
<feature type="region of interest" description="Disordered" evidence="1">
    <location>
        <begin position="148"/>
        <end position="191"/>
    </location>
</feature>
<dbReference type="SUPFAM" id="SSF53098">
    <property type="entry name" value="Ribonuclease H-like"/>
    <property type="match status" value="1"/>
</dbReference>
<organism evidence="2 3">
    <name type="scientific">Trichogramma kaykai</name>
    <dbReference type="NCBI Taxonomy" id="54128"/>
    <lineage>
        <taxon>Eukaryota</taxon>
        <taxon>Metazoa</taxon>
        <taxon>Ecdysozoa</taxon>
        <taxon>Arthropoda</taxon>
        <taxon>Hexapoda</taxon>
        <taxon>Insecta</taxon>
        <taxon>Pterygota</taxon>
        <taxon>Neoptera</taxon>
        <taxon>Endopterygota</taxon>
        <taxon>Hymenoptera</taxon>
        <taxon>Apocrita</taxon>
        <taxon>Proctotrupomorpha</taxon>
        <taxon>Chalcidoidea</taxon>
        <taxon>Trichogrammatidae</taxon>
        <taxon>Trichogramma</taxon>
    </lineage>
</organism>